<evidence type="ECO:0000313" key="1">
    <source>
        <dbReference type="EMBL" id="KAI5675732.1"/>
    </source>
</evidence>
<evidence type="ECO:0000313" key="2">
    <source>
        <dbReference type="Proteomes" id="UP001060085"/>
    </source>
</evidence>
<gene>
    <name evidence="1" type="ORF">M9H77_06682</name>
</gene>
<accession>A0ACC0BT23</accession>
<proteinExistence type="predicted"/>
<protein>
    <submittedName>
        <fullName evidence="1">Uncharacterized protein</fullName>
    </submittedName>
</protein>
<dbReference type="EMBL" id="CM044702">
    <property type="protein sequence ID" value="KAI5675732.1"/>
    <property type="molecule type" value="Genomic_DNA"/>
</dbReference>
<keyword evidence="2" id="KW-1185">Reference proteome</keyword>
<name>A0ACC0BT23_CATRO</name>
<reference evidence="2" key="1">
    <citation type="journal article" date="2023" name="Nat. Plants">
        <title>Single-cell RNA sequencing provides a high-resolution roadmap for understanding the multicellular compartmentation of specialized metabolism.</title>
        <authorList>
            <person name="Sun S."/>
            <person name="Shen X."/>
            <person name="Li Y."/>
            <person name="Li Y."/>
            <person name="Wang S."/>
            <person name="Li R."/>
            <person name="Zhang H."/>
            <person name="Shen G."/>
            <person name="Guo B."/>
            <person name="Wei J."/>
            <person name="Xu J."/>
            <person name="St-Pierre B."/>
            <person name="Chen S."/>
            <person name="Sun C."/>
        </authorList>
    </citation>
    <scope>NUCLEOTIDE SEQUENCE [LARGE SCALE GENOMIC DNA]</scope>
</reference>
<organism evidence="1 2">
    <name type="scientific">Catharanthus roseus</name>
    <name type="common">Madagascar periwinkle</name>
    <name type="synonym">Vinca rosea</name>
    <dbReference type="NCBI Taxonomy" id="4058"/>
    <lineage>
        <taxon>Eukaryota</taxon>
        <taxon>Viridiplantae</taxon>
        <taxon>Streptophyta</taxon>
        <taxon>Embryophyta</taxon>
        <taxon>Tracheophyta</taxon>
        <taxon>Spermatophyta</taxon>
        <taxon>Magnoliopsida</taxon>
        <taxon>eudicotyledons</taxon>
        <taxon>Gunneridae</taxon>
        <taxon>Pentapetalae</taxon>
        <taxon>asterids</taxon>
        <taxon>lamiids</taxon>
        <taxon>Gentianales</taxon>
        <taxon>Apocynaceae</taxon>
        <taxon>Rauvolfioideae</taxon>
        <taxon>Vinceae</taxon>
        <taxon>Catharanthinae</taxon>
        <taxon>Catharanthus</taxon>
    </lineage>
</organism>
<dbReference type="Proteomes" id="UP001060085">
    <property type="component" value="Linkage Group LG02"/>
</dbReference>
<sequence length="259" mass="30483">MVKVKNENVGKGENYEEQRSRKGGRTGKGKGKKVANEIRLLERFISVKVDANFEEWARKMRKIALGHRVNLSDTKGMEIIPNIFENIGWGPLLTVNELYYLEMIYEFYANLHKGRVQKQVNITYQRVTSRVGGRDISFDDRIFYTKNKKCFDSNLYSERRFEELFTKGEVLKRHDERNINKLDAYGRLLHHMISNVIIPNVSHKPSIVNMHSFDMLALYEHKRMNFRFMAIEHMLATQPPLQSVCHMVVFSLRFSNTLY</sequence>
<comment type="caution">
    <text evidence="1">The sequence shown here is derived from an EMBL/GenBank/DDBJ whole genome shotgun (WGS) entry which is preliminary data.</text>
</comment>